<protein>
    <recommendedName>
        <fullName evidence="6">Cytochrome b5 heme-binding domain-containing protein</fullName>
    </recommendedName>
</protein>
<keyword evidence="8" id="KW-1185">Reference proteome</keyword>
<dbReference type="InterPro" id="IPR036400">
    <property type="entry name" value="Cyt_B5-like_heme/steroid_sf"/>
</dbReference>
<sequence>MITRQLKEIAIKEVQLHDTYNDIWIILFNRVYDVTAFLHEHPGGYEVLLEYAGRDASLAFLGAGHDSVPMASLQNYLVGILPESEHLNLPFPDWNNRLKEFES</sequence>
<dbReference type="SMART" id="SM01117">
    <property type="entry name" value="Cyt-b5"/>
    <property type="match status" value="1"/>
</dbReference>
<evidence type="ECO:0000313" key="7">
    <source>
        <dbReference type="EMBL" id="CAH1396432.1"/>
    </source>
</evidence>
<evidence type="ECO:0000256" key="5">
    <source>
        <dbReference type="RuleBase" id="RU362121"/>
    </source>
</evidence>
<keyword evidence="3 5" id="KW-0408">Iron</keyword>
<proteinExistence type="inferred from homology"/>
<dbReference type="EMBL" id="OV725079">
    <property type="protein sequence ID" value="CAH1396432.1"/>
    <property type="molecule type" value="Genomic_DNA"/>
</dbReference>
<dbReference type="Gene3D" id="3.10.120.10">
    <property type="entry name" value="Cytochrome b5-like heme/steroid binding domain"/>
    <property type="match status" value="1"/>
</dbReference>
<dbReference type="InterPro" id="IPR001199">
    <property type="entry name" value="Cyt_B5-like_heme/steroid-bd"/>
</dbReference>
<dbReference type="PROSITE" id="PS50255">
    <property type="entry name" value="CYTOCHROME_B5_2"/>
    <property type="match status" value="1"/>
</dbReference>
<evidence type="ECO:0000259" key="6">
    <source>
        <dbReference type="PROSITE" id="PS50255"/>
    </source>
</evidence>
<dbReference type="PRINTS" id="PR00363">
    <property type="entry name" value="CYTOCHROMEB5"/>
</dbReference>
<name>A0A9P0MMN5_NEZVI</name>
<dbReference type="SUPFAM" id="SSF55856">
    <property type="entry name" value="Cytochrome b5-like heme/steroid binding domain"/>
    <property type="match status" value="1"/>
</dbReference>
<organism evidence="7 8">
    <name type="scientific">Nezara viridula</name>
    <name type="common">Southern green stink bug</name>
    <name type="synonym">Cimex viridulus</name>
    <dbReference type="NCBI Taxonomy" id="85310"/>
    <lineage>
        <taxon>Eukaryota</taxon>
        <taxon>Metazoa</taxon>
        <taxon>Ecdysozoa</taxon>
        <taxon>Arthropoda</taxon>
        <taxon>Hexapoda</taxon>
        <taxon>Insecta</taxon>
        <taxon>Pterygota</taxon>
        <taxon>Neoptera</taxon>
        <taxon>Paraneoptera</taxon>
        <taxon>Hemiptera</taxon>
        <taxon>Heteroptera</taxon>
        <taxon>Panheteroptera</taxon>
        <taxon>Pentatomomorpha</taxon>
        <taxon>Pentatomoidea</taxon>
        <taxon>Pentatomidae</taxon>
        <taxon>Pentatominae</taxon>
        <taxon>Nezara</taxon>
    </lineage>
</organism>
<dbReference type="Proteomes" id="UP001152798">
    <property type="component" value="Chromosome 3"/>
</dbReference>
<feature type="domain" description="Cytochrome b5 heme-binding" evidence="6">
    <location>
        <begin position="6"/>
        <end position="82"/>
    </location>
</feature>
<dbReference type="OrthoDB" id="260519at2759"/>
<dbReference type="GO" id="GO:0020037">
    <property type="term" value="F:heme binding"/>
    <property type="evidence" value="ECO:0007669"/>
    <property type="project" value="UniProtKB-UniRule"/>
</dbReference>
<evidence type="ECO:0000256" key="2">
    <source>
        <dbReference type="ARBA" id="ARBA00022723"/>
    </source>
</evidence>
<reference evidence="7" key="1">
    <citation type="submission" date="2022-01" db="EMBL/GenBank/DDBJ databases">
        <authorList>
            <person name="King R."/>
        </authorList>
    </citation>
    <scope>NUCLEOTIDE SEQUENCE</scope>
</reference>
<keyword evidence="2 5" id="KW-0479">Metal-binding</keyword>
<accession>A0A9P0MMN5</accession>
<dbReference type="PANTHER" id="PTHR19359:SF41">
    <property type="entry name" value="GEO08203P1"/>
    <property type="match status" value="1"/>
</dbReference>
<dbReference type="GO" id="GO:0046872">
    <property type="term" value="F:metal ion binding"/>
    <property type="evidence" value="ECO:0007669"/>
    <property type="project" value="UniProtKB-UniRule"/>
</dbReference>
<dbReference type="InterPro" id="IPR050668">
    <property type="entry name" value="Cytochrome_b5"/>
</dbReference>
<evidence type="ECO:0000313" key="8">
    <source>
        <dbReference type="Proteomes" id="UP001152798"/>
    </source>
</evidence>
<gene>
    <name evidence="7" type="ORF">NEZAVI_LOCUS6504</name>
</gene>
<dbReference type="Pfam" id="PF00173">
    <property type="entry name" value="Cyt-b5"/>
    <property type="match status" value="1"/>
</dbReference>
<evidence type="ECO:0000256" key="4">
    <source>
        <dbReference type="ARBA" id="ARBA00038168"/>
    </source>
</evidence>
<keyword evidence="1 5" id="KW-0349">Heme</keyword>
<dbReference type="PROSITE" id="PS00191">
    <property type="entry name" value="CYTOCHROME_B5_1"/>
    <property type="match status" value="1"/>
</dbReference>
<evidence type="ECO:0000256" key="3">
    <source>
        <dbReference type="ARBA" id="ARBA00023004"/>
    </source>
</evidence>
<dbReference type="InterPro" id="IPR018506">
    <property type="entry name" value="Cyt_B5_heme-BS"/>
</dbReference>
<dbReference type="AlphaFoldDB" id="A0A9P0MMN5"/>
<dbReference type="PANTHER" id="PTHR19359">
    <property type="entry name" value="CYTOCHROME B5"/>
    <property type="match status" value="1"/>
</dbReference>
<comment type="similarity">
    <text evidence="4 5">Belongs to the cytochrome b5 family.</text>
</comment>
<dbReference type="GO" id="GO:0016020">
    <property type="term" value="C:membrane"/>
    <property type="evidence" value="ECO:0007669"/>
    <property type="project" value="TreeGrafter"/>
</dbReference>
<evidence type="ECO:0000256" key="1">
    <source>
        <dbReference type="ARBA" id="ARBA00022617"/>
    </source>
</evidence>